<dbReference type="AlphaFoldDB" id="A0A1F6DLH5"/>
<dbReference type="PROSITE" id="PS51841">
    <property type="entry name" value="LTD"/>
    <property type="match status" value="1"/>
</dbReference>
<dbReference type="InterPro" id="IPR001322">
    <property type="entry name" value="Lamin_tail_dom"/>
</dbReference>
<feature type="region of interest" description="Disordered" evidence="1">
    <location>
        <begin position="370"/>
        <end position="405"/>
    </location>
</feature>
<evidence type="ECO:0000313" key="4">
    <source>
        <dbReference type="EMBL" id="OGG62187.1"/>
    </source>
</evidence>
<name>A0A1F6DLH5_9BACT</name>
<dbReference type="EMBL" id="MFLE01000009">
    <property type="protein sequence ID" value="OGG62187.1"/>
    <property type="molecule type" value="Genomic_DNA"/>
</dbReference>
<proteinExistence type="predicted"/>
<evidence type="ECO:0000256" key="1">
    <source>
        <dbReference type="SAM" id="MobiDB-lite"/>
    </source>
</evidence>
<evidence type="ECO:0000313" key="5">
    <source>
        <dbReference type="Proteomes" id="UP000176511"/>
    </source>
</evidence>
<feature type="chain" id="PRO_5009523958" description="LTD domain-containing protein" evidence="2">
    <location>
        <begin position="21"/>
        <end position="405"/>
    </location>
</feature>
<sequence length="405" mass="43734">MMKKLLLTIILLTVPLTTHAYFSDTQTSVATMSAGRIAFTMSATTTDIILGAASFTFAINDESTQSPQYTFSVVSSTCGTAAFQFDVTSFSGEHTVTASEVTSPCELTILAEAWQQNFTYNQGGFTSSSVLTFTFTNSIEPQPTATIILNEIFPHPTSNASSPLTIEWIELYNSTSEEIDAAGWSIAEESGTNINHHEIVSICPTSKVSKYMSPVIGTDTTINAGDVKAFKFCGSASYLNQGNSGETVYLHVNSTSASVSSYTYTTSTEGTSFAWNGSQWIVNAVPTPNTENFPVTSSVAQIVTTLSFGDSELTILISNEENEVKKEEAPDVESGKEEELVTEPNTVEEEAVGVVIEDKVEDQVEDIVLEESEEDVLETEPVPEPEPEEPEPASEVSTDINPEEL</sequence>
<dbReference type="Proteomes" id="UP000176511">
    <property type="component" value="Unassembled WGS sequence"/>
</dbReference>
<accession>A0A1F6DLH5</accession>
<feature type="region of interest" description="Disordered" evidence="1">
    <location>
        <begin position="324"/>
        <end position="346"/>
    </location>
</feature>
<feature type="signal peptide" evidence="2">
    <location>
        <begin position="1"/>
        <end position="20"/>
    </location>
</feature>
<comment type="caution">
    <text evidence="4">The sequence shown here is derived from an EMBL/GenBank/DDBJ whole genome shotgun (WGS) entry which is preliminary data.</text>
</comment>
<gene>
    <name evidence="4" type="ORF">A3C87_01185</name>
</gene>
<feature type="domain" description="LTD" evidence="3">
    <location>
        <begin position="135"/>
        <end position="266"/>
    </location>
</feature>
<evidence type="ECO:0000256" key="2">
    <source>
        <dbReference type="SAM" id="SignalP"/>
    </source>
</evidence>
<evidence type="ECO:0000259" key="3">
    <source>
        <dbReference type="PROSITE" id="PS51841"/>
    </source>
</evidence>
<protein>
    <recommendedName>
        <fullName evidence="3">LTD domain-containing protein</fullName>
    </recommendedName>
</protein>
<feature type="compositionally biased region" description="Basic and acidic residues" evidence="1">
    <location>
        <begin position="324"/>
        <end position="339"/>
    </location>
</feature>
<keyword evidence="2" id="KW-0732">Signal</keyword>
<dbReference type="STRING" id="1798491.A3C87_01185"/>
<reference evidence="4 5" key="1">
    <citation type="journal article" date="2016" name="Nat. Commun.">
        <title>Thousands of microbial genomes shed light on interconnected biogeochemical processes in an aquifer system.</title>
        <authorList>
            <person name="Anantharaman K."/>
            <person name="Brown C.T."/>
            <person name="Hug L.A."/>
            <person name="Sharon I."/>
            <person name="Castelle C.J."/>
            <person name="Probst A.J."/>
            <person name="Thomas B.C."/>
            <person name="Singh A."/>
            <person name="Wilkins M.J."/>
            <person name="Karaoz U."/>
            <person name="Brodie E.L."/>
            <person name="Williams K.H."/>
            <person name="Hubbard S.S."/>
            <person name="Banfield J.F."/>
        </authorList>
    </citation>
    <scope>NUCLEOTIDE SEQUENCE [LARGE SCALE GENOMIC DNA]</scope>
</reference>
<dbReference type="Pfam" id="PF00932">
    <property type="entry name" value="LTD"/>
    <property type="match status" value="1"/>
</dbReference>
<feature type="compositionally biased region" description="Acidic residues" evidence="1">
    <location>
        <begin position="370"/>
        <end position="392"/>
    </location>
</feature>
<organism evidence="4 5">
    <name type="scientific">Candidatus Kaiserbacteria bacterium RIFCSPHIGHO2_02_FULL_49_34</name>
    <dbReference type="NCBI Taxonomy" id="1798491"/>
    <lineage>
        <taxon>Bacteria</taxon>
        <taxon>Candidatus Kaiseribacteriota</taxon>
    </lineage>
</organism>